<gene>
    <name evidence="2" type="ORF">CLV57_1238</name>
</gene>
<dbReference type="OrthoDB" id="793926at2"/>
<accession>A0A2H9VTV0</accession>
<feature type="transmembrane region" description="Helical" evidence="1">
    <location>
        <begin position="52"/>
        <end position="70"/>
    </location>
</feature>
<sequence>MKTLLKLLLPTLIPYLIFARYTALDESHKQISEQLTEISLTSLMFYFRYSSPYLYIILFLTQYVVILPIWNSISGGPLRATAFTLLWVLIPSLLLSAGVSYVIWDRTLGADSLYDSVKTLFVVQTLYWVVNILILFTIDLIYLKTNKPQEQT</sequence>
<name>A0A2H9VTV0_9SPHI</name>
<organism evidence="2 3">
    <name type="scientific">Mucilaginibacter auburnensis</name>
    <dbReference type="NCBI Taxonomy" id="1457233"/>
    <lineage>
        <taxon>Bacteria</taxon>
        <taxon>Pseudomonadati</taxon>
        <taxon>Bacteroidota</taxon>
        <taxon>Sphingobacteriia</taxon>
        <taxon>Sphingobacteriales</taxon>
        <taxon>Sphingobacteriaceae</taxon>
        <taxon>Mucilaginibacter</taxon>
    </lineage>
</organism>
<comment type="caution">
    <text evidence="2">The sequence shown here is derived from an EMBL/GenBank/DDBJ whole genome shotgun (WGS) entry which is preliminary data.</text>
</comment>
<feature type="transmembrane region" description="Helical" evidence="1">
    <location>
        <begin position="124"/>
        <end position="143"/>
    </location>
</feature>
<dbReference type="AlphaFoldDB" id="A0A2H9VTV0"/>
<protein>
    <submittedName>
        <fullName evidence="2">Uncharacterized protein</fullName>
    </submittedName>
</protein>
<proteinExistence type="predicted"/>
<evidence type="ECO:0000256" key="1">
    <source>
        <dbReference type="SAM" id="Phobius"/>
    </source>
</evidence>
<keyword evidence="3" id="KW-1185">Reference proteome</keyword>
<keyword evidence="1" id="KW-1133">Transmembrane helix</keyword>
<feature type="transmembrane region" description="Helical" evidence="1">
    <location>
        <begin position="82"/>
        <end position="104"/>
    </location>
</feature>
<dbReference type="Proteomes" id="UP000242687">
    <property type="component" value="Unassembled WGS sequence"/>
</dbReference>
<evidence type="ECO:0000313" key="3">
    <source>
        <dbReference type="Proteomes" id="UP000242687"/>
    </source>
</evidence>
<keyword evidence="1" id="KW-0812">Transmembrane</keyword>
<keyword evidence="1" id="KW-0472">Membrane</keyword>
<dbReference type="RefSeq" id="WP_100340429.1">
    <property type="nucleotide sequence ID" value="NZ_PGFJ01000001.1"/>
</dbReference>
<evidence type="ECO:0000313" key="2">
    <source>
        <dbReference type="EMBL" id="PJJ84228.1"/>
    </source>
</evidence>
<reference evidence="2 3" key="1">
    <citation type="submission" date="2017-11" db="EMBL/GenBank/DDBJ databases">
        <title>Genomic Encyclopedia of Archaeal and Bacterial Type Strains, Phase II (KMG-II): From Individual Species to Whole Genera.</title>
        <authorList>
            <person name="Goeker M."/>
        </authorList>
    </citation>
    <scope>NUCLEOTIDE SEQUENCE [LARGE SCALE GENOMIC DNA]</scope>
    <source>
        <strain evidence="2 3">DSM 28175</strain>
    </source>
</reference>
<dbReference type="EMBL" id="PGFJ01000001">
    <property type="protein sequence ID" value="PJJ84228.1"/>
    <property type="molecule type" value="Genomic_DNA"/>
</dbReference>